<feature type="transmembrane region" description="Helical" evidence="2">
    <location>
        <begin position="77"/>
        <end position="96"/>
    </location>
</feature>
<keyword evidence="2" id="KW-0472">Membrane</keyword>
<dbReference type="AlphaFoldDB" id="A0A6N7EU75"/>
<proteinExistence type="inferred from homology"/>
<keyword evidence="2" id="KW-0812">Transmembrane</keyword>
<dbReference type="PANTHER" id="PTHR34068:SF2">
    <property type="entry name" value="UPF0145 PROTEIN SCO3412"/>
    <property type="match status" value="1"/>
</dbReference>
<sequence length="163" mass="18070">MAFILHYFEIILAIALVTGGYFWGSHAERKHYASIESRELDLADIIVISSKYPPDNAHVINAMMGNVVIASDPFKRFVAWLIGIFGGNMSVYESLLDRARREALLRLKANAKEQGANMLVNVKFETANINYGTRNKSSAMMEVLAYGTAVNYVPPPTPSNTPT</sequence>
<feature type="transmembrane region" description="Helical" evidence="2">
    <location>
        <begin position="7"/>
        <end position="24"/>
    </location>
</feature>
<evidence type="ECO:0000313" key="4">
    <source>
        <dbReference type="Proteomes" id="UP000471298"/>
    </source>
</evidence>
<accession>A0A6N7EU75</accession>
<gene>
    <name evidence="3" type="ORF">GCU85_05060</name>
</gene>
<dbReference type="InterPro" id="IPR002765">
    <property type="entry name" value="UPF0145_YbjQ-like"/>
</dbReference>
<evidence type="ECO:0000256" key="2">
    <source>
        <dbReference type="SAM" id="Phobius"/>
    </source>
</evidence>
<dbReference type="Gene3D" id="3.30.110.70">
    <property type="entry name" value="Hypothetical protein apc22750. Chain B"/>
    <property type="match status" value="1"/>
</dbReference>
<protein>
    <submittedName>
        <fullName evidence="3">Heavy metal-binding domain-containing protein</fullName>
    </submittedName>
</protein>
<keyword evidence="2" id="KW-1133">Transmembrane helix</keyword>
<comment type="caution">
    <text evidence="3">The sequence shown here is derived from an EMBL/GenBank/DDBJ whole genome shotgun (WGS) entry which is preliminary data.</text>
</comment>
<dbReference type="Pfam" id="PF01906">
    <property type="entry name" value="YbjQ_1"/>
    <property type="match status" value="1"/>
</dbReference>
<dbReference type="Proteomes" id="UP000471298">
    <property type="component" value="Unassembled WGS sequence"/>
</dbReference>
<keyword evidence="4" id="KW-1185">Reference proteome</keyword>
<dbReference type="SUPFAM" id="SSF117782">
    <property type="entry name" value="YbjQ-like"/>
    <property type="match status" value="1"/>
</dbReference>
<organism evidence="3 4">
    <name type="scientific">Ostreibacterium oceani</name>
    <dbReference type="NCBI Taxonomy" id="2654998"/>
    <lineage>
        <taxon>Bacteria</taxon>
        <taxon>Pseudomonadati</taxon>
        <taxon>Pseudomonadota</taxon>
        <taxon>Gammaproteobacteria</taxon>
        <taxon>Cardiobacteriales</taxon>
        <taxon>Ostreibacteriaceae</taxon>
        <taxon>Ostreibacterium</taxon>
    </lineage>
</organism>
<dbReference type="PANTHER" id="PTHR34068">
    <property type="entry name" value="UPF0145 PROTEIN YBJQ"/>
    <property type="match status" value="1"/>
</dbReference>
<dbReference type="InParanoid" id="A0A6N7EU75"/>
<dbReference type="InterPro" id="IPR035439">
    <property type="entry name" value="UPF0145_dom_sf"/>
</dbReference>
<evidence type="ECO:0000256" key="1">
    <source>
        <dbReference type="ARBA" id="ARBA00010751"/>
    </source>
</evidence>
<name>A0A6N7EU75_9GAMM</name>
<reference evidence="3 4" key="1">
    <citation type="submission" date="2019-10" db="EMBL/GenBank/DDBJ databases">
        <title>Cardiobacteriales fam. a chemoheterotrophic member of the order Cardiobacteriales, and proposal of Cardiobacteriales fam. nov.</title>
        <authorList>
            <person name="Wang C."/>
        </authorList>
    </citation>
    <scope>NUCLEOTIDE SEQUENCE [LARGE SCALE GENOMIC DNA]</scope>
    <source>
        <strain evidence="3 4">ML27</strain>
    </source>
</reference>
<evidence type="ECO:0000313" key="3">
    <source>
        <dbReference type="EMBL" id="MPV86101.1"/>
    </source>
</evidence>
<comment type="similarity">
    <text evidence="1">Belongs to the UPF0145 family.</text>
</comment>
<dbReference type="RefSeq" id="WP_152810019.1">
    <property type="nucleotide sequence ID" value="NZ_WHNW01000004.1"/>
</dbReference>
<dbReference type="EMBL" id="WHNW01000004">
    <property type="protein sequence ID" value="MPV86101.1"/>
    <property type="molecule type" value="Genomic_DNA"/>
</dbReference>